<accession>A0A1M2VP45</accession>
<dbReference type="Gene3D" id="1.10.510.10">
    <property type="entry name" value="Transferase(Phosphotransferase) domain 1"/>
    <property type="match status" value="1"/>
</dbReference>
<comment type="caution">
    <text evidence="1">The sequence shown here is derived from an EMBL/GenBank/DDBJ whole genome shotgun (WGS) entry which is preliminary data.</text>
</comment>
<dbReference type="EMBL" id="MNAD01000924">
    <property type="protein sequence ID" value="OJT09375.1"/>
    <property type="molecule type" value="Genomic_DNA"/>
</dbReference>
<protein>
    <recommendedName>
        <fullName evidence="3">Protein kinase domain-containing protein</fullName>
    </recommendedName>
</protein>
<proteinExistence type="predicted"/>
<evidence type="ECO:0008006" key="3">
    <source>
        <dbReference type="Google" id="ProtNLM"/>
    </source>
</evidence>
<dbReference type="OrthoDB" id="5987198at2759"/>
<dbReference type="AlphaFoldDB" id="A0A1M2VP45"/>
<dbReference type="STRING" id="154538.A0A1M2VP45"/>
<organism evidence="1 2">
    <name type="scientific">Trametes pubescens</name>
    <name type="common">White-rot fungus</name>
    <dbReference type="NCBI Taxonomy" id="154538"/>
    <lineage>
        <taxon>Eukaryota</taxon>
        <taxon>Fungi</taxon>
        <taxon>Dikarya</taxon>
        <taxon>Basidiomycota</taxon>
        <taxon>Agaricomycotina</taxon>
        <taxon>Agaricomycetes</taxon>
        <taxon>Polyporales</taxon>
        <taxon>Polyporaceae</taxon>
        <taxon>Trametes</taxon>
    </lineage>
</organism>
<evidence type="ECO:0000313" key="2">
    <source>
        <dbReference type="Proteomes" id="UP000184267"/>
    </source>
</evidence>
<evidence type="ECO:0000313" key="1">
    <source>
        <dbReference type="EMBL" id="OJT09375.1"/>
    </source>
</evidence>
<dbReference type="SUPFAM" id="SSF56112">
    <property type="entry name" value="Protein kinase-like (PK-like)"/>
    <property type="match status" value="1"/>
</dbReference>
<gene>
    <name evidence="1" type="ORF">TRAPUB_14157</name>
</gene>
<sequence>MAINYYYIDFGISTRITPDSPSRLVVGSWGLDWEPPELSETVPYDPFKLDVFLIGNLMRRQFCDKYSNLAMLEPLMSRMVHQDPARRPTAAEAHKQFQAIRRSVSFMNRCWSLQPRDSYLLVTAFRHTYSLGLKERLRPAIGE</sequence>
<dbReference type="InterPro" id="IPR011009">
    <property type="entry name" value="Kinase-like_dom_sf"/>
</dbReference>
<dbReference type="OMA" id="WINWPAF"/>
<keyword evidence="2" id="KW-1185">Reference proteome</keyword>
<reference evidence="1 2" key="1">
    <citation type="submission" date="2016-10" db="EMBL/GenBank/DDBJ databases">
        <title>Genome sequence of the basidiomycete white-rot fungus Trametes pubescens.</title>
        <authorList>
            <person name="Makela M.R."/>
            <person name="Granchi Z."/>
            <person name="Peng M."/>
            <person name="De Vries R.P."/>
            <person name="Grigoriev I."/>
            <person name="Riley R."/>
            <person name="Hilden K."/>
        </authorList>
    </citation>
    <scope>NUCLEOTIDE SEQUENCE [LARGE SCALE GENOMIC DNA]</scope>
    <source>
        <strain evidence="1 2">FBCC735</strain>
    </source>
</reference>
<name>A0A1M2VP45_TRAPU</name>
<dbReference type="Proteomes" id="UP000184267">
    <property type="component" value="Unassembled WGS sequence"/>
</dbReference>